<keyword evidence="3 6" id="KW-0456">Lyase</keyword>
<dbReference type="InterPro" id="IPR011343">
    <property type="entry name" value="DeoC"/>
</dbReference>
<keyword evidence="4 6" id="KW-0704">Schiff base</keyword>
<comment type="function">
    <text evidence="6">Catalyzes a reversible aldol reaction between acetaldehyde and D-glyceraldehyde 3-phosphate to generate 2-deoxy-D-ribose 5-phosphate.</text>
</comment>
<feature type="active site" description="Proton donor/acceptor" evidence="6">
    <location>
        <position position="182"/>
    </location>
</feature>
<comment type="pathway">
    <text evidence="6">Carbohydrate degradation; 2-deoxy-D-ribose 1-phosphate degradation; D-glyceraldehyde 3-phosphate and acetaldehyde from 2-deoxy-alpha-D-ribose 1-phosphate: step 2/2.</text>
</comment>
<evidence type="ECO:0000313" key="8">
    <source>
        <dbReference type="Proteomes" id="UP001247542"/>
    </source>
</evidence>
<evidence type="ECO:0000313" key="7">
    <source>
        <dbReference type="EMBL" id="MDT3766522.1"/>
    </source>
</evidence>
<evidence type="ECO:0000256" key="1">
    <source>
        <dbReference type="ARBA" id="ARBA00010936"/>
    </source>
</evidence>
<dbReference type="SUPFAM" id="SSF51569">
    <property type="entry name" value="Aldolase"/>
    <property type="match status" value="1"/>
</dbReference>
<protein>
    <recommendedName>
        <fullName evidence="6">Deoxyribose-phosphate aldolase</fullName>
        <shortName evidence="6">DERA</shortName>
        <ecNumber evidence="6">4.1.2.4</ecNumber>
    </recommendedName>
    <alternativeName>
        <fullName evidence="6">2-deoxy-D-ribose 5-phosphate aldolase</fullName>
    </alternativeName>
    <alternativeName>
        <fullName evidence="6">Phosphodeoxyriboaldolase</fullName>
        <shortName evidence="6">Deoxyriboaldolase</shortName>
    </alternativeName>
</protein>
<proteinExistence type="inferred from homology"/>
<keyword evidence="2 6" id="KW-0963">Cytoplasm</keyword>
<accession>A0ABU3IAI7</accession>
<dbReference type="PANTHER" id="PTHR10889">
    <property type="entry name" value="DEOXYRIBOSE-PHOSPHATE ALDOLASE"/>
    <property type="match status" value="1"/>
</dbReference>
<dbReference type="Pfam" id="PF01791">
    <property type="entry name" value="DeoC"/>
    <property type="match status" value="1"/>
</dbReference>
<dbReference type="GO" id="GO:0004139">
    <property type="term" value="F:deoxyribose-phosphate aldolase activity"/>
    <property type="evidence" value="ECO:0007669"/>
    <property type="project" value="UniProtKB-EC"/>
</dbReference>
<dbReference type="EC" id="4.1.2.4" evidence="6"/>
<dbReference type="NCBIfam" id="TIGR00126">
    <property type="entry name" value="deoC"/>
    <property type="match status" value="1"/>
</dbReference>
<dbReference type="CDD" id="cd00959">
    <property type="entry name" value="DeoC"/>
    <property type="match status" value="1"/>
</dbReference>
<sequence>MAIFPIDHTLLKPDSTRQQIQAICKEAVEYSFGAVCVNPSWVKECVKNLHGTAVKVCTVIGFPLGATTSQVKAFEANQALEAGAKELDMVMNIGLAKDGDWRAVQNDIEAVVQVARKFDSITVKVILETCLLTDEEIKLACKATVAAGADFVKTSTGFSSGGATTADVELMRATVGPDFGVKASGGIHSNEEMEAMLTAGANRIGASAGKKLLKRGAN</sequence>
<evidence type="ECO:0000256" key="3">
    <source>
        <dbReference type="ARBA" id="ARBA00023239"/>
    </source>
</evidence>
<organism evidence="7 8">
    <name type="scientific">Gleimia hominis</name>
    <dbReference type="NCBI Taxonomy" id="595468"/>
    <lineage>
        <taxon>Bacteria</taxon>
        <taxon>Bacillati</taxon>
        <taxon>Actinomycetota</taxon>
        <taxon>Actinomycetes</taxon>
        <taxon>Actinomycetales</taxon>
        <taxon>Actinomycetaceae</taxon>
        <taxon>Gleimia</taxon>
    </lineage>
</organism>
<dbReference type="EMBL" id="JASXSX010000001">
    <property type="protein sequence ID" value="MDT3766522.1"/>
    <property type="molecule type" value="Genomic_DNA"/>
</dbReference>
<gene>
    <name evidence="6 7" type="primary">deoC</name>
    <name evidence="7" type="ORF">QS713_00330</name>
</gene>
<comment type="caution">
    <text evidence="7">The sequence shown here is derived from an EMBL/GenBank/DDBJ whole genome shotgun (WGS) entry which is preliminary data.</text>
</comment>
<dbReference type="Gene3D" id="3.20.20.70">
    <property type="entry name" value="Aldolase class I"/>
    <property type="match status" value="1"/>
</dbReference>
<dbReference type="InterPro" id="IPR013785">
    <property type="entry name" value="Aldolase_TIM"/>
</dbReference>
<name>A0ABU3IAI7_9ACTO</name>
<evidence type="ECO:0000256" key="6">
    <source>
        <dbReference type="HAMAP-Rule" id="MF_00114"/>
    </source>
</evidence>
<dbReference type="InterPro" id="IPR028581">
    <property type="entry name" value="DeoC_typeI"/>
</dbReference>
<keyword evidence="8" id="KW-1185">Reference proteome</keyword>
<dbReference type="PANTHER" id="PTHR10889:SF1">
    <property type="entry name" value="DEOXYRIBOSE-PHOSPHATE ALDOLASE"/>
    <property type="match status" value="1"/>
</dbReference>
<evidence type="ECO:0000256" key="5">
    <source>
        <dbReference type="ARBA" id="ARBA00048791"/>
    </source>
</evidence>
<comment type="catalytic activity">
    <reaction evidence="5 6">
        <text>2-deoxy-D-ribose 5-phosphate = D-glyceraldehyde 3-phosphate + acetaldehyde</text>
        <dbReference type="Rhea" id="RHEA:12821"/>
        <dbReference type="ChEBI" id="CHEBI:15343"/>
        <dbReference type="ChEBI" id="CHEBI:59776"/>
        <dbReference type="ChEBI" id="CHEBI:62877"/>
        <dbReference type="EC" id="4.1.2.4"/>
    </reaction>
</comment>
<dbReference type="Proteomes" id="UP001247542">
    <property type="component" value="Unassembled WGS sequence"/>
</dbReference>
<dbReference type="SMART" id="SM01133">
    <property type="entry name" value="DeoC"/>
    <property type="match status" value="1"/>
</dbReference>
<evidence type="ECO:0000256" key="4">
    <source>
        <dbReference type="ARBA" id="ARBA00023270"/>
    </source>
</evidence>
<dbReference type="RefSeq" id="WP_313271499.1">
    <property type="nucleotide sequence ID" value="NZ_JASXSX010000001.1"/>
</dbReference>
<feature type="active site" description="Schiff-base intermediate with acetaldehyde" evidence="6">
    <location>
        <position position="153"/>
    </location>
</feature>
<evidence type="ECO:0000256" key="2">
    <source>
        <dbReference type="ARBA" id="ARBA00022490"/>
    </source>
</evidence>
<dbReference type="PIRSF" id="PIRSF001357">
    <property type="entry name" value="DeoC"/>
    <property type="match status" value="1"/>
</dbReference>
<comment type="similarity">
    <text evidence="1 6">Belongs to the DeoC/FbaB aldolase family. DeoC type 1 subfamily.</text>
</comment>
<dbReference type="HAMAP" id="MF_00114">
    <property type="entry name" value="DeoC_type1"/>
    <property type="match status" value="1"/>
</dbReference>
<reference evidence="7 8" key="1">
    <citation type="submission" date="2023-06" db="EMBL/GenBank/DDBJ databases">
        <title>Draft genome sequence of Gleimia hominis type strain CCUG 57540T.</title>
        <authorList>
            <person name="Salva-Serra F."/>
            <person name="Cardew S."/>
            <person name="Jensie Markopoulos S."/>
            <person name="Ohlen M."/>
            <person name="Inganas E."/>
            <person name="Svensson-Stadler L."/>
            <person name="Moore E.R.B."/>
        </authorList>
    </citation>
    <scope>NUCLEOTIDE SEQUENCE [LARGE SCALE GENOMIC DNA]</scope>
    <source>
        <strain evidence="7 8">CCUG 57540</strain>
    </source>
</reference>
<feature type="active site" description="Proton donor/acceptor" evidence="6">
    <location>
        <position position="88"/>
    </location>
</feature>
<comment type="subcellular location">
    <subcellularLocation>
        <location evidence="6">Cytoplasm</location>
    </subcellularLocation>
</comment>
<dbReference type="InterPro" id="IPR002915">
    <property type="entry name" value="DeoC/FbaB/LacD_aldolase"/>
</dbReference>